<keyword evidence="2" id="KW-0812">Transmembrane</keyword>
<dbReference type="AlphaFoldDB" id="A0A9P6UZ02"/>
<gene>
    <name evidence="3" type="ORF">BGZ99_008490</name>
</gene>
<evidence type="ECO:0008006" key="5">
    <source>
        <dbReference type="Google" id="ProtNLM"/>
    </source>
</evidence>
<keyword evidence="4" id="KW-1185">Reference proteome</keyword>
<dbReference type="EMBL" id="JAAAIP010000066">
    <property type="protein sequence ID" value="KAG0327040.1"/>
    <property type="molecule type" value="Genomic_DNA"/>
</dbReference>
<sequence>MNANDISLSRPRGYQYNPAATGDIKWSNVDVTDGYGWNSLSLSAMFTLSSTTGDTLLHVFSGIVSNAISVALYDKDKKTFELQNASWPMPTSSGTPYGYAASNNNLYVLSKDFLTSTTHLNIMPVSPLGTPPASDSIKVINASATLSSSCYLIGGAVQTVAYGNNYYVFCSDAGNDINYLVSYNGSVLSEPVKTNASINLPQSFYPITGAGGSAPTWAFMNNSTNVFGLSVAGANIGAWQVAPYVWNATGIPSTGSGPGSGGGDGSSNRSSSNGSSHTVVIAVSVSAVIFLIGVTSFFFRWRNRAQRKQPVEMVQTYQVHSHPVMASALGHQQFPIQQQQPYPPLQQQQQQQQLPPWQPLLYNQTPPQPIVPSYAPEQVPSNLGATSGYALPPTSRPHFGFSQSEESQAQYQQDNGQLDIWTPTISAGTTTASDTPMLSSNSPEYSNGSLSSPHHYSGGSSQNSPQFTGTGTGTGSPQRTQQDPRNPQLYRPVAAPQDFGEDGVLAAAGRAANYRPGPEER</sequence>
<evidence type="ECO:0000256" key="1">
    <source>
        <dbReference type="SAM" id="MobiDB-lite"/>
    </source>
</evidence>
<evidence type="ECO:0000313" key="4">
    <source>
        <dbReference type="Proteomes" id="UP000738325"/>
    </source>
</evidence>
<keyword evidence="2" id="KW-1133">Transmembrane helix</keyword>
<feature type="region of interest" description="Disordered" evidence="1">
    <location>
        <begin position="426"/>
        <end position="521"/>
    </location>
</feature>
<evidence type="ECO:0000256" key="2">
    <source>
        <dbReference type="SAM" id="Phobius"/>
    </source>
</evidence>
<protein>
    <recommendedName>
        <fullName evidence="5">Transmembrane protein</fullName>
    </recommendedName>
</protein>
<dbReference type="OrthoDB" id="2424643at2759"/>
<dbReference type="Proteomes" id="UP000738325">
    <property type="component" value="Unassembled WGS sequence"/>
</dbReference>
<evidence type="ECO:0000313" key="3">
    <source>
        <dbReference type="EMBL" id="KAG0327040.1"/>
    </source>
</evidence>
<feature type="region of interest" description="Disordered" evidence="1">
    <location>
        <begin position="358"/>
        <end position="414"/>
    </location>
</feature>
<reference evidence="3" key="1">
    <citation type="journal article" date="2020" name="Fungal Divers.">
        <title>Resolving the Mortierellaceae phylogeny through synthesis of multi-gene phylogenetics and phylogenomics.</title>
        <authorList>
            <person name="Vandepol N."/>
            <person name="Liber J."/>
            <person name="Desiro A."/>
            <person name="Na H."/>
            <person name="Kennedy M."/>
            <person name="Barry K."/>
            <person name="Grigoriev I.V."/>
            <person name="Miller A.N."/>
            <person name="O'Donnell K."/>
            <person name="Stajich J.E."/>
            <person name="Bonito G."/>
        </authorList>
    </citation>
    <scope>NUCLEOTIDE SEQUENCE</scope>
    <source>
        <strain evidence="3">REB-010B</strain>
    </source>
</reference>
<name>A0A9P6UZ02_9FUNG</name>
<proteinExistence type="predicted"/>
<comment type="caution">
    <text evidence="3">The sequence shown here is derived from an EMBL/GenBank/DDBJ whole genome shotgun (WGS) entry which is preliminary data.</text>
</comment>
<feature type="transmembrane region" description="Helical" evidence="2">
    <location>
        <begin position="279"/>
        <end position="299"/>
    </location>
</feature>
<keyword evidence="2" id="KW-0472">Membrane</keyword>
<feature type="compositionally biased region" description="Low complexity" evidence="1">
    <location>
        <begin position="402"/>
        <end position="413"/>
    </location>
</feature>
<feature type="compositionally biased region" description="Polar residues" evidence="1">
    <location>
        <begin position="426"/>
        <end position="485"/>
    </location>
</feature>
<accession>A0A9P6UZ02</accession>
<organism evidence="3 4">
    <name type="scientific">Dissophora globulifera</name>
    <dbReference type="NCBI Taxonomy" id="979702"/>
    <lineage>
        <taxon>Eukaryota</taxon>
        <taxon>Fungi</taxon>
        <taxon>Fungi incertae sedis</taxon>
        <taxon>Mucoromycota</taxon>
        <taxon>Mortierellomycotina</taxon>
        <taxon>Mortierellomycetes</taxon>
        <taxon>Mortierellales</taxon>
        <taxon>Mortierellaceae</taxon>
        <taxon>Dissophora</taxon>
    </lineage>
</organism>